<dbReference type="Proteomes" id="UP000807115">
    <property type="component" value="Chromosome 5"/>
</dbReference>
<dbReference type="AlphaFoldDB" id="A0A921QY32"/>
<evidence type="ECO:0000256" key="1">
    <source>
        <dbReference type="SAM" id="SignalP"/>
    </source>
</evidence>
<reference evidence="2" key="1">
    <citation type="journal article" date="2019" name="BMC Genomics">
        <title>A new reference genome for Sorghum bicolor reveals high levels of sequence similarity between sweet and grain genotypes: implications for the genetics of sugar metabolism.</title>
        <authorList>
            <person name="Cooper E.A."/>
            <person name="Brenton Z.W."/>
            <person name="Flinn B.S."/>
            <person name="Jenkins J."/>
            <person name="Shu S."/>
            <person name="Flowers D."/>
            <person name="Luo F."/>
            <person name="Wang Y."/>
            <person name="Xia P."/>
            <person name="Barry K."/>
            <person name="Daum C."/>
            <person name="Lipzen A."/>
            <person name="Yoshinaga Y."/>
            <person name="Schmutz J."/>
            <person name="Saski C."/>
            <person name="Vermerris W."/>
            <person name="Kresovich S."/>
        </authorList>
    </citation>
    <scope>NUCLEOTIDE SEQUENCE</scope>
</reference>
<name>A0A921QY32_SORBI</name>
<feature type="chain" id="PRO_5037525761" evidence="1">
    <location>
        <begin position="23"/>
        <end position="67"/>
    </location>
</feature>
<reference evidence="2" key="2">
    <citation type="submission" date="2020-10" db="EMBL/GenBank/DDBJ databases">
        <authorList>
            <person name="Cooper E.A."/>
            <person name="Brenton Z.W."/>
            <person name="Flinn B.S."/>
            <person name="Jenkins J."/>
            <person name="Shu S."/>
            <person name="Flowers D."/>
            <person name="Luo F."/>
            <person name="Wang Y."/>
            <person name="Xia P."/>
            <person name="Barry K."/>
            <person name="Daum C."/>
            <person name="Lipzen A."/>
            <person name="Yoshinaga Y."/>
            <person name="Schmutz J."/>
            <person name="Saski C."/>
            <person name="Vermerris W."/>
            <person name="Kresovich S."/>
        </authorList>
    </citation>
    <scope>NUCLEOTIDE SEQUENCE</scope>
</reference>
<dbReference type="EMBL" id="CM027684">
    <property type="protein sequence ID" value="KAG0530474.1"/>
    <property type="molecule type" value="Genomic_DNA"/>
</dbReference>
<protein>
    <submittedName>
        <fullName evidence="2">Uncharacterized protein</fullName>
    </submittedName>
</protein>
<comment type="caution">
    <text evidence="2">The sequence shown here is derived from an EMBL/GenBank/DDBJ whole genome shotgun (WGS) entry which is preliminary data.</text>
</comment>
<feature type="signal peptide" evidence="1">
    <location>
        <begin position="1"/>
        <end position="22"/>
    </location>
</feature>
<evidence type="ECO:0000313" key="2">
    <source>
        <dbReference type="EMBL" id="KAG0530474.1"/>
    </source>
</evidence>
<keyword evidence="1" id="KW-0732">Signal</keyword>
<organism evidence="2 3">
    <name type="scientific">Sorghum bicolor</name>
    <name type="common">Sorghum</name>
    <name type="synonym">Sorghum vulgare</name>
    <dbReference type="NCBI Taxonomy" id="4558"/>
    <lineage>
        <taxon>Eukaryota</taxon>
        <taxon>Viridiplantae</taxon>
        <taxon>Streptophyta</taxon>
        <taxon>Embryophyta</taxon>
        <taxon>Tracheophyta</taxon>
        <taxon>Spermatophyta</taxon>
        <taxon>Magnoliopsida</taxon>
        <taxon>Liliopsida</taxon>
        <taxon>Poales</taxon>
        <taxon>Poaceae</taxon>
        <taxon>PACMAD clade</taxon>
        <taxon>Panicoideae</taxon>
        <taxon>Andropogonodae</taxon>
        <taxon>Andropogoneae</taxon>
        <taxon>Sorghinae</taxon>
        <taxon>Sorghum</taxon>
    </lineage>
</organism>
<accession>A0A921QY32</accession>
<proteinExistence type="predicted"/>
<sequence length="67" mass="7662">MRTQCTALCIVLMIMSSNLSSCYRVIVVNYHLYGCTEARCQTKCLQYANKYNQAVKSFQCVKADLCH</sequence>
<gene>
    <name evidence="2" type="ORF">BDA96_05G189700</name>
</gene>
<evidence type="ECO:0000313" key="3">
    <source>
        <dbReference type="Proteomes" id="UP000807115"/>
    </source>
</evidence>